<sequence>MTSKPSPSTTALHVGKFYPPHRGGMETYLRDLLSAHQTQGIHCQALVHASPKGAQTEPTETAADNPKVVRVAVWANLLFTPISPGFPWQLNRLLRDESPAVLHLHLPNVSAFWALLLPRARRIPWVVHWHADVPVAALHRGLRWFYRLYQPFERWVLRRAAVIIATSPAYRQSSPTLQPYLQRCRVVPLGIPEPRPATTAPVASSEQGSPLRVIAVGRLAYYKGFDVLLRALAQCPDVTLDIVGDGECKQELCALIEQLQLSDRVTLLGNVSDQGLDQRLRASDCLCLPSIERTEAFGVVLLEAMARSKACVVTAVPGTGMSWVVQHEDTGLVVPPNDIDALAGALNRLQTNRAQCKAMGAAGLARFREAFSIEASAEAIAEIYNDLTKPVAN</sequence>
<dbReference type="SUPFAM" id="SSF53756">
    <property type="entry name" value="UDP-Glycosyltransferase/glycogen phosphorylase"/>
    <property type="match status" value="1"/>
</dbReference>
<dbReference type="InterPro" id="IPR050194">
    <property type="entry name" value="Glycosyltransferase_grp1"/>
</dbReference>
<dbReference type="EC" id="2.4.-.-" evidence="3"/>
<organism evidence="3 4">
    <name type="scientific">Gilvimarinus japonicus</name>
    <dbReference type="NCBI Taxonomy" id="1796469"/>
    <lineage>
        <taxon>Bacteria</taxon>
        <taxon>Pseudomonadati</taxon>
        <taxon>Pseudomonadota</taxon>
        <taxon>Gammaproteobacteria</taxon>
        <taxon>Cellvibrionales</taxon>
        <taxon>Cellvibrionaceae</taxon>
        <taxon>Gilvimarinus</taxon>
    </lineage>
</organism>
<reference evidence="4" key="1">
    <citation type="journal article" date="2019" name="Int. J. Syst. Evol. Microbiol.">
        <title>The Global Catalogue of Microorganisms (GCM) 10K type strain sequencing project: providing services to taxonomists for standard genome sequencing and annotation.</title>
        <authorList>
            <consortium name="The Broad Institute Genomics Platform"/>
            <consortium name="The Broad Institute Genome Sequencing Center for Infectious Disease"/>
            <person name="Wu L."/>
            <person name="Ma J."/>
        </authorList>
    </citation>
    <scope>NUCLEOTIDE SEQUENCE [LARGE SCALE GENOMIC DNA]</scope>
    <source>
        <strain evidence="4">KCTC 52141</strain>
    </source>
</reference>
<dbReference type="InterPro" id="IPR028098">
    <property type="entry name" value="Glyco_trans_4-like_N"/>
</dbReference>
<gene>
    <name evidence="3" type="ORF">ACFOEB_10380</name>
</gene>
<feature type="domain" description="Glycosyltransferase subfamily 4-like N-terminal" evidence="2">
    <location>
        <begin position="23"/>
        <end position="190"/>
    </location>
</feature>
<dbReference type="GO" id="GO:0016757">
    <property type="term" value="F:glycosyltransferase activity"/>
    <property type="evidence" value="ECO:0007669"/>
    <property type="project" value="UniProtKB-KW"/>
</dbReference>
<evidence type="ECO:0000313" key="3">
    <source>
        <dbReference type="EMBL" id="MFC3155606.1"/>
    </source>
</evidence>
<dbReference type="PANTHER" id="PTHR45947:SF3">
    <property type="entry name" value="SULFOQUINOVOSYL TRANSFERASE SQD2"/>
    <property type="match status" value="1"/>
</dbReference>
<dbReference type="Proteomes" id="UP001595548">
    <property type="component" value="Unassembled WGS sequence"/>
</dbReference>
<keyword evidence="3" id="KW-0328">Glycosyltransferase</keyword>
<dbReference type="PANTHER" id="PTHR45947">
    <property type="entry name" value="SULFOQUINOVOSYL TRANSFERASE SQD2"/>
    <property type="match status" value="1"/>
</dbReference>
<name>A0ABV7HW62_9GAMM</name>
<dbReference type="Gene3D" id="3.40.50.2000">
    <property type="entry name" value="Glycogen Phosphorylase B"/>
    <property type="match status" value="2"/>
</dbReference>
<keyword evidence="4" id="KW-1185">Reference proteome</keyword>
<keyword evidence="3" id="KW-0808">Transferase</keyword>
<feature type="domain" description="Glycosyl transferase family 1" evidence="1">
    <location>
        <begin position="207"/>
        <end position="363"/>
    </location>
</feature>
<comment type="caution">
    <text evidence="3">The sequence shown here is derived from an EMBL/GenBank/DDBJ whole genome shotgun (WGS) entry which is preliminary data.</text>
</comment>
<evidence type="ECO:0000313" key="4">
    <source>
        <dbReference type="Proteomes" id="UP001595548"/>
    </source>
</evidence>
<dbReference type="Pfam" id="PF13579">
    <property type="entry name" value="Glyco_trans_4_4"/>
    <property type="match status" value="1"/>
</dbReference>
<proteinExistence type="predicted"/>
<dbReference type="InterPro" id="IPR001296">
    <property type="entry name" value="Glyco_trans_1"/>
</dbReference>
<dbReference type="RefSeq" id="WP_382416391.1">
    <property type="nucleotide sequence ID" value="NZ_AP031500.1"/>
</dbReference>
<evidence type="ECO:0000259" key="2">
    <source>
        <dbReference type="Pfam" id="PF13579"/>
    </source>
</evidence>
<protein>
    <submittedName>
        <fullName evidence="3">Glycosyltransferase</fullName>
        <ecNumber evidence="3">2.4.-.-</ecNumber>
    </submittedName>
</protein>
<evidence type="ECO:0000259" key="1">
    <source>
        <dbReference type="Pfam" id="PF00534"/>
    </source>
</evidence>
<dbReference type="Pfam" id="PF00534">
    <property type="entry name" value="Glycos_transf_1"/>
    <property type="match status" value="1"/>
</dbReference>
<accession>A0ABV7HW62</accession>
<dbReference type="EMBL" id="JBHRTL010000006">
    <property type="protein sequence ID" value="MFC3155606.1"/>
    <property type="molecule type" value="Genomic_DNA"/>
</dbReference>